<evidence type="ECO:0000313" key="2">
    <source>
        <dbReference type="EMBL" id="PPU99854.1"/>
    </source>
</evidence>
<dbReference type="Proteomes" id="UP000238261">
    <property type="component" value="Unassembled WGS sequence"/>
</dbReference>
<evidence type="ECO:0008006" key="4">
    <source>
        <dbReference type="Google" id="ProtNLM"/>
    </source>
</evidence>
<name>A0A2S7F328_9XANT</name>
<keyword evidence="1" id="KW-0732">Signal</keyword>
<accession>A0A2S7F328</accession>
<feature type="chain" id="PRO_5015751856" description="Transporter" evidence="1">
    <location>
        <begin position="25"/>
        <end position="322"/>
    </location>
</feature>
<dbReference type="AlphaFoldDB" id="A0A2S7F328"/>
<feature type="signal peptide" evidence="1">
    <location>
        <begin position="1"/>
        <end position="24"/>
    </location>
</feature>
<evidence type="ECO:0000313" key="3">
    <source>
        <dbReference type="Proteomes" id="UP000238261"/>
    </source>
</evidence>
<sequence length="322" mass="34484">MNTFKRLAFSLTMAQALFPCAAWAGEGIKAAGPIGGTDIRQAWLPPPGLYAAGVGIRGRFKEFLGSDQDYAATGDFMVGGGGLLAVYPVEVFGGSLASSVFVSGGKTCFGLKSGRETCSRGMGDTYADLLVWSRLFPSKGPEAQRDPHIPYGLQVLFGLGVSFPNGVYKSSKAVNNGSNVYDTAPNVALTYTSPSIFGETLGDATEFSVRMFYNHYSRNDDTNYQSGDLVSADFSVSQRVRQWQFGVTGTGYVQIEDDENAGVKVPNGGNRGRLLQLGPVVSYDYMARGRPWNVTLKGYFAAGGENIASSNILILRIGTKLF</sequence>
<comment type="caution">
    <text evidence="2">The sequence shown here is derived from an EMBL/GenBank/DDBJ whole genome shotgun (WGS) entry which is preliminary data.</text>
</comment>
<reference evidence="3" key="1">
    <citation type="submission" date="2016-08" db="EMBL/GenBank/DDBJ databases">
        <authorList>
            <person name="Merda D."/>
            <person name="Briand M."/>
            <person name="Taghouti G."/>
            <person name="Carrere S."/>
            <person name="Gouzy J."/>
            <person name="Portier P."/>
            <person name="Jacques M.-A."/>
            <person name="Fischer-Le Saux M."/>
        </authorList>
    </citation>
    <scope>NUCLEOTIDE SEQUENCE [LARGE SCALE GENOMIC DNA]</scope>
    <source>
        <strain evidence="3">CFBP1156</strain>
    </source>
</reference>
<dbReference type="EMBL" id="MDEG01000001">
    <property type="protein sequence ID" value="PPU99854.1"/>
    <property type="molecule type" value="Genomic_DNA"/>
</dbReference>
<evidence type="ECO:0000256" key="1">
    <source>
        <dbReference type="SAM" id="SignalP"/>
    </source>
</evidence>
<dbReference type="Pfam" id="PF13557">
    <property type="entry name" value="Phenol_MetA_deg"/>
    <property type="match status" value="1"/>
</dbReference>
<proteinExistence type="predicted"/>
<protein>
    <recommendedName>
        <fullName evidence="4">Transporter</fullName>
    </recommendedName>
</protein>
<dbReference type="RefSeq" id="WP_046980272.1">
    <property type="nucleotide sequence ID" value="NZ_CP043476.1"/>
</dbReference>
<gene>
    <name evidence="2" type="ORF">XhyaCFBP1156_01480</name>
</gene>
<dbReference type="OrthoDB" id="8639774at2"/>
<keyword evidence="3" id="KW-1185">Reference proteome</keyword>
<organism evidence="2 3">
    <name type="scientific">Xanthomonas hyacinthi</name>
    <dbReference type="NCBI Taxonomy" id="56455"/>
    <lineage>
        <taxon>Bacteria</taxon>
        <taxon>Pseudomonadati</taxon>
        <taxon>Pseudomonadota</taxon>
        <taxon>Gammaproteobacteria</taxon>
        <taxon>Lysobacterales</taxon>
        <taxon>Lysobacteraceae</taxon>
        <taxon>Xanthomonas</taxon>
    </lineage>
</organism>
<dbReference type="InterPro" id="IPR025737">
    <property type="entry name" value="FApF"/>
</dbReference>